<reference evidence="1 2" key="1">
    <citation type="submission" date="2019-12" db="EMBL/GenBank/DDBJ databases">
        <authorList>
            <person name="Lee S.D."/>
        </authorList>
    </citation>
    <scope>NUCLEOTIDE SEQUENCE [LARGE SCALE GENOMIC DNA]</scope>
    <source>
        <strain evidence="1 2">SAP-6</strain>
    </source>
</reference>
<sequence>MSEQVPWPVRERGLFNHITKTKLKRVAHPNNAFPYWLPRLSAFRPKEPPDRAIFTDQRHLDCGLRPFFRCKDSGIIVVEIGLYMPRFNHIHIHLNARLLQLFGK</sequence>
<protein>
    <submittedName>
        <fullName evidence="1">Uncharacterized protein</fullName>
    </submittedName>
</protein>
<dbReference type="Proteomes" id="UP000461443">
    <property type="component" value="Unassembled WGS sequence"/>
</dbReference>
<organism evidence="1 2">
    <name type="scientific">Acerihabitans arboris</name>
    <dbReference type="NCBI Taxonomy" id="2691583"/>
    <lineage>
        <taxon>Bacteria</taxon>
        <taxon>Pseudomonadati</taxon>
        <taxon>Pseudomonadota</taxon>
        <taxon>Gammaproteobacteria</taxon>
        <taxon>Enterobacterales</taxon>
        <taxon>Pectobacteriaceae</taxon>
        <taxon>Acerihabitans</taxon>
    </lineage>
</organism>
<reference evidence="1 2" key="2">
    <citation type="submission" date="2020-02" db="EMBL/GenBank/DDBJ databases">
        <title>The new genus of Enterobacteriales.</title>
        <authorList>
            <person name="Kim I.S."/>
        </authorList>
    </citation>
    <scope>NUCLEOTIDE SEQUENCE [LARGE SCALE GENOMIC DNA]</scope>
    <source>
        <strain evidence="1 2">SAP-6</strain>
    </source>
</reference>
<accession>A0A845SNF7</accession>
<evidence type="ECO:0000313" key="2">
    <source>
        <dbReference type="Proteomes" id="UP000461443"/>
    </source>
</evidence>
<dbReference type="EMBL" id="WUBS01000010">
    <property type="protein sequence ID" value="NDL64131.1"/>
    <property type="molecule type" value="Genomic_DNA"/>
</dbReference>
<gene>
    <name evidence="1" type="ORF">GRH90_15415</name>
</gene>
<keyword evidence="2" id="KW-1185">Reference proteome</keyword>
<name>A0A845SNF7_9GAMM</name>
<dbReference type="RefSeq" id="WP_162366843.1">
    <property type="nucleotide sequence ID" value="NZ_WUBS01000010.1"/>
</dbReference>
<comment type="caution">
    <text evidence="1">The sequence shown here is derived from an EMBL/GenBank/DDBJ whole genome shotgun (WGS) entry which is preliminary data.</text>
</comment>
<proteinExistence type="predicted"/>
<dbReference type="AlphaFoldDB" id="A0A845SNF7"/>
<evidence type="ECO:0000313" key="1">
    <source>
        <dbReference type="EMBL" id="NDL64131.1"/>
    </source>
</evidence>